<dbReference type="SUPFAM" id="SSF52172">
    <property type="entry name" value="CheY-like"/>
    <property type="match status" value="1"/>
</dbReference>
<keyword evidence="5" id="KW-1185">Reference proteome</keyword>
<feature type="modified residue" description="4-aspartylphosphate" evidence="2">
    <location>
        <position position="58"/>
    </location>
</feature>
<keyword evidence="1 2" id="KW-0597">Phosphoprotein</keyword>
<dbReference type="PANTHER" id="PTHR44591:SF3">
    <property type="entry name" value="RESPONSE REGULATORY DOMAIN-CONTAINING PROTEIN"/>
    <property type="match status" value="1"/>
</dbReference>
<dbReference type="EMBL" id="QYUR01000002">
    <property type="protein sequence ID" value="RJG12746.1"/>
    <property type="molecule type" value="Genomic_DNA"/>
</dbReference>
<sequence>MHSPLRILVVEDHSFQLIAAQMVLNQLGYYHLAQALDAEEALQAMQNAATPFDLLLCDQNLPDMPGLKLIERACASGKVRAAVLFSGVNDAELAALASEAESKALPLLACLSKPIDGRKLTPLIAQHFPDREAGLAQA</sequence>
<dbReference type="InterPro" id="IPR001789">
    <property type="entry name" value="Sig_transdc_resp-reg_receiver"/>
</dbReference>
<evidence type="ECO:0000313" key="4">
    <source>
        <dbReference type="EMBL" id="RJG12746.1"/>
    </source>
</evidence>
<dbReference type="InterPro" id="IPR011006">
    <property type="entry name" value="CheY-like_superfamily"/>
</dbReference>
<evidence type="ECO:0000256" key="1">
    <source>
        <dbReference type="ARBA" id="ARBA00022553"/>
    </source>
</evidence>
<gene>
    <name evidence="4" type="ORF">D3879_05535</name>
</gene>
<evidence type="ECO:0000313" key="5">
    <source>
        <dbReference type="Proteomes" id="UP000284021"/>
    </source>
</evidence>
<dbReference type="GO" id="GO:0000160">
    <property type="term" value="P:phosphorelay signal transduction system"/>
    <property type="evidence" value="ECO:0007669"/>
    <property type="project" value="InterPro"/>
</dbReference>
<dbReference type="AlphaFoldDB" id="A0A418XJZ1"/>
<comment type="caution">
    <text evidence="4">The sequence shown here is derived from an EMBL/GenBank/DDBJ whole genome shotgun (WGS) entry which is preliminary data.</text>
</comment>
<name>A0A418XJZ1_9PSED</name>
<evidence type="ECO:0000259" key="3">
    <source>
        <dbReference type="PROSITE" id="PS50110"/>
    </source>
</evidence>
<dbReference type="SMART" id="SM00448">
    <property type="entry name" value="REC"/>
    <property type="match status" value="1"/>
</dbReference>
<dbReference type="OrthoDB" id="7004624at2"/>
<dbReference type="InterPro" id="IPR050595">
    <property type="entry name" value="Bact_response_regulator"/>
</dbReference>
<evidence type="ECO:0000256" key="2">
    <source>
        <dbReference type="PROSITE-ProRule" id="PRU00169"/>
    </source>
</evidence>
<proteinExistence type="predicted"/>
<organism evidence="4 5">
    <name type="scientific">Pseudomonas cavernicola</name>
    <dbReference type="NCBI Taxonomy" id="2320866"/>
    <lineage>
        <taxon>Bacteria</taxon>
        <taxon>Pseudomonadati</taxon>
        <taxon>Pseudomonadota</taxon>
        <taxon>Gammaproteobacteria</taxon>
        <taxon>Pseudomonadales</taxon>
        <taxon>Pseudomonadaceae</taxon>
        <taxon>Pseudomonas</taxon>
    </lineage>
</organism>
<protein>
    <submittedName>
        <fullName evidence="4">Response regulator</fullName>
    </submittedName>
</protein>
<dbReference type="Gene3D" id="3.40.50.2300">
    <property type="match status" value="1"/>
</dbReference>
<dbReference type="PROSITE" id="PS50110">
    <property type="entry name" value="RESPONSE_REGULATORY"/>
    <property type="match status" value="1"/>
</dbReference>
<dbReference type="Proteomes" id="UP000284021">
    <property type="component" value="Unassembled WGS sequence"/>
</dbReference>
<dbReference type="PANTHER" id="PTHR44591">
    <property type="entry name" value="STRESS RESPONSE REGULATOR PROTEIN 1"/>
    <property type="match status" value="1"/>
</dbReference>
<accession>A0A418XJZ1</accession>
<reference evidence="4 5" key="1">
    <citation type="submission" date="2018-09" db="EMBL/GenBank/DDBJ databases">
        <authorList>
            <person name="Zhu H."/>
        </authorList>
    </citation>
    <scope>NUCLEOTIDE SEQUENCE [LARGE SCALE GENOMIC DNA]</scope>
    <source>
        <strain evidence="4 5">K1S02-6</strain>
    </source>
</reference>
<dbReference type="RefSeq" id="WP_119953070.1">
    <property type="nucleotide sequence ID" value="NZ_QYUR01000002.1"/>
</dbReference>
<dbReference type="Pfam" id="PF00072">
    <property type="entry name" value="Response_reg"/>
    <property type="match status" value="1"/>
</dbReference>
<feature type="domain" description="Response regulatory" evidence="3">
    <location>
        <begin position="6"/>
        <end position="128"/>
    </location>
</feature>